<dbReference type="OrthoDB" id="2571149at2759"/>
<protein>
    <submittedName>
        <fullName evidence="1">Uncharacterized protein</fullName>
    </submittedName>
</protein>
<sequence>MATPFWKLPAHRVPTLGLYRAILKTCLQLPLQCVNQPGRRRQPIQGKGVGPPKSSEAYPAIRRSYLFALIRDRFRYHRHCTSPRITTGYLQEAEDVLVKLQKARDGDEEVRRELQDLVSGRRGRLKEVIDHLHDLINWDPKRTTQRERFTRLKRAQEQVWDVRPQSSIALDPETYYRIVLKPALFQFPPELDYYPPTKYPNQFKNQRGKFKQSGGVFLTEVTTAEGSRFPRIRGGTQPEWISMMLKARVGRSVHRVNEWKELEDMKLMMTIEERFLKTLGVKDLGYVKEIDKRLQEVKADHARRNKFDTNSRNGVKVPIDE</sequence>
<organism evidence="1 2">
    <name type="scientific">Mortierella alpina</name>
    <name type="common">Oleaginous fungus</name>
    <name type="synonym">Mortierella renispora</name>
    <dbReference type="NCBI Taxonomy" id="64518"/>
    <lineage>
        <taxon>Eukaryota</taxon>
        <taxon>Fungi</taxon>
        <taxon>Fungi incertae sedis</taxon>
        <taxon>Mucoromycota</taxon>
        <taxon>Mortierellomycotina</taxon>
        <taxon>Mortierellomycetes</taxon>
        <taxon>Mortierellales</taxon>
        <taxon>Mortierellaceae</taxon>
        <taxon>Mortierella</taxon>
    </lineage>
</organism>
<reference evidence="1" key="1">
    <citation type="journal article" date="2020" name="Fungal Divers.">
        <title>Resolving the Mortierellaceae phylogeny through synthesis of multi-gene phylogenetics and phylogenomics.</title>
        <authorList>
            <person name="Vandepol N."/>
            <person name="Liber J."/>
            <person name="Desiro A."/>
            <person name="Na H."/>
            <person name="Kennedy M."/>
            <person name="Barry K."/>
            <person name="Grigoriev I.V."/>
            <person name="Miller A.N."/>
            <person name="O'Donnell K."/>
            <person name="Stajich J.E."/>
            <person name="Bonito G."/>
        </authorList>
    </citation>
    <scope>NUCLEOTIDE SEQUENCE</scope>
    <source>
        <strain evidence="1">CK1249</strain>
    </source>
</reference>
<proteinExistence type="predicted"/>
<evidence type="ECO:0000313" key="2">
    <source>
        <dbReference type="Proteomes" id="UP000738359"/>
    </source>
</evidence>
<dbReference type="EMBL" id="JAAAHY010000830">
    <property type="protein sequence ID" value="KAF9956582.1"/>
    <property type="molecule type" value="Genomic_DNA"/>
</dbReference>
<name>A0A9P6J0G4_MORAP</name>
<dbReference type="Proteomes" id="UP000738359">
    <property type="component" value="Unassembled WGS sequence"/>
</dbReference>
<accession>A0A9P6J0G4</accession>
<gene>
    <name evidence="1" type="ORF">BGZ70_009835</name>
</gene>
<dbReference type="AlphaFoldDB" id="A0A9P6J0G4"/>
<evidence type="ECO:0000313" key="1">
    <source>
        <dbReference type="EMBL" id="KAF9956582.1"/>
    </source>
</evidence>
<comment type="caution">
    <text evidence="1">The sequence shown here is derived from an EMBL/GenBank/DDBJ whole genome shotgun (WGS) entry which is preliminary data.</text>
</comment>
<keyword evidence="2" id="KW-1185">Reference proteome</keyword>